<organism evidence="2 3">
    <name type="scientific">Alteromonas macleodii (strain English Channel 673)</name>
    <dbReference type="NCBI Taxonomy" id="1004788"/>
    <lineage>
        <taxon>Bacteria</taxon>
        <taxon>Pseudomonadati</taxon>
        <taxon>Pseudomonadota</taxon>
        <taxon>Gammaproteobacteria</taxon>
        <taxon>Alteromonadales</taxon>
        <taxon>Alteromonadaceae</taxon>
        <taxon>Alteromonas/Salinimonas group</taxon>
        <taxon>Alteromonas</taxon>
    </lineage>
</organism>
<accession>A0AB33A1T3</accession>
<reference evidence="3" key="1">
    <citation type="journal article" date="2012" name="Sci. Rep.">
        <title>Genomes of surface isolates of Alteromonas macleodii: the life of a widespread marine opportunistic copiotroph.</title>
        <authorList>
            <person name="Lopez-Perez M."/>
            <person name="Gonzaga A."/>
            <person name="Martin-Cuadrado A.B."/>
            <person name="Onyshchenko O."/>
            <person name="Ghavidel A."/>
            <person name="Ghai R."/>
            <person name="Rodriguez-Valera F."/>
        </authorList>
    </citation>
    <scope>NUCLEOTIDE SEQUENCE [LARGE SCALE GENOMIC DNA]</scope>
    <source>
        <strain evidence="3">English Channel 673</strain>
    </source>
</reference>
<dbReference type="InterPro" id="IPR010710">
    <property type="entry name" value="DUF1289"/>
</dbReference>
<dbReference type="EMBL" id="CP003844">
    <property type="protein sequence ID" value="AFT75543.1"/>
    <property type="molecule type" value="Genomic_DNA"/>
</dbReference>
<dbReference type="PANTHER" id="PTHR35175">
    <property type="entry name" value="DUF1289 DOMAIN-CONTAINING PROTEIN"/>
    <property type="match status" value="1"/>
</dbReference>
<dbReference type="Pfam" id="PF06945">
    <property type="entry name" value="DUF1289"/>
    <property type="match status" value="1"/>
</dbReference>
<name>A0AB33A1T3_ALTME</name>
<evidence type="ECO:0000256" key="1">
    <source>
        <dbReference type="SAM" id="MobiDB-lite"/>
    </source>
</evidence>
<sequence length="126" mass="14342">MIKLKRGHCCLLENAAQVVFVSPFEGYATDMTEQKSQSQQLEFFEIPSPCIGVCESGPRGFCKGCYRSRDERLYWLKVDDATKRKIISACARRKKAVLTRARKQQQKELGESIGQFTLFDDPPSSE</sequence>
<evidence type="ECO:0000313" key="2">
    <source>
        <dbReference type="EMBL" id="AFT75543.1"/>
    </source>
</evidence>
<evidence type="ECO:0000313" key="3">
    <source>
        <dbReference type="Proteomes" id="UP000006296"/>
    </source>
</evidence>
<gene>
    <name evidence="2" type="ordered locus">AMEC673_14305</name>
</gene>
<dbReference type="KEGG" id="amg:AMEC673_14305"/>
<proteinExistence type="predicted"/>
<dbReference type="PANTHER" id="PTHR35175:SF1">
    <property type="entry name" value="OXIDOREDUCTASE"/>
    <property type="match status" value="1"/>
</dbReference>
<dbReference type="Proteomes" id="UP000006296">
    <property type="component" value="Chromosome"/>
</dbReference>
<dbReference type="AlphaFoldDB" id="A0AB33A1T3"/>
<protein>
    <submittedName>
        <fullName evidence="2">Fe-S protein-like protein EB3</fullName>
    </submittedName>
</protein>
<feature type="region of interest" description="Disordered" evidence="1">
    <location>
        <begin position="106"/>
        <end position="126"/>
    </location>
</feature>